<evidence type="ECO:0000256" key="2">
    <source>
        <dbReference type="ARBA" id="ARBA00022801"/>
    </source>
</evidence>
<dbReference type="PANTHER" id="PTHR34142">
    <property type="entry name" value="ENDO-BETA-1,4-GLUCANASE A"/>
    <property type="match status" value="1"/>
</dbReference>
<feature type="signal peptide" evidence="5">
    <location>
        <begin position="1"/>
        <end position="20"/>
    </location>
</feature>
<evidence type="ECO:0000313" key="7">
    <source>
        <dbReference type="EMBL" id="JAT32744.1"/>
    </source>
</evidence>
<dbReference type="AlphaFoldDB" id="A0A1B6MA71"/>
<feature type="domain" description="Glycoside hydrolase family 5" evidence="6">
    <location>
        <begin position="63"/>
        <end position="324"/>
    </location>
</feature>
<feature type="chain" id="PRO_5008588017" description="Glycoside hydrolase family 5 domain-containing protein" evidence="5">
    <location>
        <begin position="21"/>
        <end position="359"/>
    </location>
</feature>
<reference evidence="7" key="1">
    <citation type="submission" date="2015-11" db="EMBL/GenBank/DDBJ databases">
        <title>De novo transcriptome assembly of four potential Pierce s Disease insect vectors from Arizona vineyards.</title>
        <authorList>
            <person name="Tassone E.E."/>
        </authorList>
    </citation>
    <scope>NUCLEOTIDE SEQUENCE</scope>
</reference>
<dbReference type="PANTHER" id="PTHR34142:SF1">
    <property type="entry name" value="GLYCOSIDE HYDROLASE FAMILY 5 DOMAIN-CONTAINING PROTEIN"/>
    <property type="match status" value="1"/>
</dbReference>
<dbReference type="InterPro" id="IPR017853">
    <property type="entry name" value="GH"/>
</dbReference>
<dbReference type="InterPro" id="IPR001547">
    <property type="entry name" value="Glyco_hydro_5"/>
</dbReference>
<keyword evidence="2 4" id="KW-0378">Hydrolase</keyword>
<sequence>MSLKISGLFLFLCAFALVSSKVTKNRKTLQRAITAGKHFRGVNRSGAEFKCVQNGFGVFDGPVDNASIAAMKTWNINIVRVPLNEDCWLGIHNHNPAFSGANYRRAVIAFVNRLRENNLTVILDLHWTDGLYSGPGQGSCYDEAAKCQKPMPDKKNSPKFWQWVAKQFMDDEGIIFDLFNEPFPDRAMNSTGTAAWQCWRNGGDACSGFQYEVAGMQDLLDAVRGVGARNLVMVGGLAWSNDLSQWMTYVPTDAANNIAASWHSYNFNYCNNTACWESEIAPIAARYPVIVGETGENDCDHTYVDELMNWLDSKYISYLGWTWNTWDCFSGPSLIMDYDGSPTAYGIGLKEHLQKQIKD</sequence>
<keyword evidence="5" id="KW-0732">Signal</keyword>
<proteinExistence type="inferred from homology"/>
<evidence type="ECO:0000256" key="3">
    <source>
        <dbReference type="ARBA" id="ARBA00023295"/>
    </source>
</evidence>
<dbReference type="SUPFAM" id="SSF51445">
    <property type="entry name" value="(Trans)glycosidases"/>
    <property type="match status" value="1"/>
</dbReference>
<dbReference type="InterPro" id="IPR018087">
    <property type="entry name" value="Glyco_hydro_5_CS"/>
</dbReference>
<keyword evidence="3 4" id="KW-0326">Glycosidase</keyword>
<comment type="similarity">
    <text evidence="1 4">Belongs to the glycosyl hydrolase 5 (cellulase A) family.</text>
</comment>
<evidence type="ECO:0000256" key="5">
    <source>
        <dbReference type="SAM" id="SignalP"/>
    </source>
</evidence>
<accession>A0A1B6MA71</accession>
<dbReference type="Pfam" id="PF00150">
    <property type="entry name" value="Cellulase"/>
    <property type="match status" value="1"/>
</dbReference>
<evidence type="ECO:0000259" key="6">
    <source>
        <dbReference type="Pfam" id="PF00150"/>
    </source>
</evidence>
<dbReference type="PROSITE" id="PS00659">
    <property type="entry name" value="GLYCOSYL_HYDROL_F5"/>
    <property type="match status" value="1"/>
</dbReference>
<dbReference type="GO" id="GO:0004553">
    <property type="term" value="F:hydrolase activity, hydrolyzing O-glycosyl compounds"/>
    <property type="evidence" value="ECO:0007669"/>
    <property type="project" value="InterPro"/>
</dbReference>
<dbReference type="Gene3D" id="3.20.20.80">
    <property type="entry name" value="Glycosidases"/>
    <property type="match status" value="1"/>
</dbReference>
<dbReference type="GO" id="GO:0009251">
    <property type="term" value="P:glucan catabolic process"/>
    <property type="evidence" value="ECO:0007669"/>
    <property type="project" value="TreeGrafter"/>
</dbReference>
<evidence type="ECO:0000256" key="1">
    <source>
        <dbReference type="ARBA" id="ARBA00005641"/>
    </source>
</evidence>
<name>A0A1B6MA71_9HEMI</name>
<organism evidence="7">
    <name type="scientific">Graphocephala atropunctata</name>
    <dbReference type="NCBI Taxonomy" id="36148"/>
    <lineage>
        <taxon>Eukaryota</taxon>
        <taxon>Metazoa</taxon>
        <taxon>Ecdysozoa</taxon>
        <taxon>Arthropoda</taxon>
        <taxon>Hexapoda</taxon>
        <taxon>Insecta</taxon>
        <taxon>Pterygota</taxon>
        <taxon>Neoptera</taxon>
        <taxon>Paraneoptera</taxon>
        <taxon>Hemiptera</taxon>
        <taxon>Auchenorrhyncha</taxon>
        <taxon>Membracoidea</taxon>
        <taxon>Cicadellidae</taxon>
        <taxon>Cicadellinae</taxon>
        <taxon>Cicadellini</taxon>
        <taxon>Graphocephala</taxon>
    </lineage>
</organism>
<dbReference type="EMBL" id="GEBQ01007233">
    <property type="protein sequence ID" value="JAT32744.1"/>
    <property type="molecule type" value="Transcribed_RNA"/>
</dbReference>
<evidence type="ECO:0000256" key="4">
    <source>
        <dbReference type="RuleBase" id="RU361153"/>
    </source>
</evidence>
<protein>
    <recommendedName>
        <fullName evidence="6">Glycoside hydrolase family 5 domain-containing protein</fullName>
    </recommendedName>
</protein>
<gene>
    <name evidence="7" type="ORF">g.22827</name>
</gene>